<reference evidence="2 3" key="1">
    <citation type="submission" date="2020-04" db="EMBL/GenBank/DDBJ databases">
        <title>MicrobeNet Type strains.</title>
        <authorList>
            <person name="Nicholson A.C."/>
        </authorList>
    </citation>
    <scope>NUCLEOTIDE SEQUENCE [LARGE SCALE GENOMIC DNA]</scope>
    <source>
        <strain evidence="2 3">DSM 44960</strain>
    </source>
</reference>
<evidence type="ECO:0000313" key="3">
    <source>
        <dbReference type="Proteomes" id="UP000572007"/>
    </source>
</evidence>
<protein>
    <submittedName>
        <fullName evidence="2">Uncharacterized protein</fullName>
    </submittedName>
</protein>
<gene>
    <name evidence="2" type="ORF">HGA10_04780</name>
</gene>
<dbReference type="Proteomes" id="UP000572007">
    <property type="component" value="Unassembled WGS sequence"/>
</dbReference>
<dbReference type="AlphaFoldDB" id="A0A846W0J8"/>
<comment type="caution">
    <text evidence="2">The sequence shown here is derived from an EMBL/GenBank/DDBJ whole genome shotgun (WGS) entry which is preliminary data.</text>
</comment>
<keyword evidence="3" id="KW-1185">Reference proteome</keyword>
<accession>A0A846W0J8</accession>
<evidence type="ECO:0000256" key="1">
    <source>
        <dbReference type="SAM" id="MobiDB-lite"/>
    </source>
</evidence>
<dbReference type="InterPro" id="IPR006764">
    <property type="entry name" value="SAM_dep_MeTrfase_SAV2177_type"/>
</dbReference>
<dbReference type="Gene3D" id="3.40.50.150">
    <property type="entry name" value="Vaccinia Virus protein VP39"/>
    <property type="match status" value="1"/>
</dbReference>
<dbReference type="Pfam" id="PF04672">
    <property type="entry name" value="Methyltransf_19"/>
    <property type="match status" value="1"/>
</dbReference>
<organism evidence="2 3">
    <name type="scientific">Nocardia coubleae</name>
    <dbReference type="NCBI Taxonomy" id="356147"/>
    <lineage>
        <taxon>Bacteria</taxon>
        <taxon>Bacillati</taxon>
        <taxon>Actinomycetota</taxon>
        <taxon>Actinomycetes</taxon>
        <taxon>Mycobacteriales</taxon>
        <taxon>Nocardiaceae</taxon>
        <taxon>Nocardia</taxon>
    </lineage>
</organism>
<name>A0A846W0J8_9NOCA</name>
<evidence type="ECO:0000313" key="2">
    <source>
        <dbReference type="EMBL" id="NKX86629.1"/>
    </source>
</evidence>
<feature type="region of interest" description="Disordered" evidence="1">
    <location>
        <begin position="1"/>
        <end position="21"/>
    </location>
</feature>
<sequence length="75" mass="8595">MYAAFDTAATPRSHNPYQPRDRTTVTAMLDRYELLQPGLVSPHQWWPDIGDLAHQAFHPPKYDLSTYTAVGHRQS</sequence>
<proteinExistence type="predicted"/>
<dbReference type="EMBL" id="JAAXOM010000001">
    <property type="protein sequence ID" value="NKX86629.1"/>
    <property type="molecule type" value="Genomic_DNA"/>
</dbReference>
<dbReference type="InterPro" id="IPR029063">
    <property type="entry name" value="SAM-dependent_MTases_sf"/>
</dbReference>